<dbReference type="SUPFAM" id="SSF54928">
    <property type="entry name" value="RNA-binding domain, RBD"/>
    <property type="match status" value="1"/>
</dbReference>
<dbReference type="FunFam" id="3.30.70.330:FF:000028">
    <property type="entry name" value="Putative serine/arginine-rich splicing factor 4"/>
    <property type="match status" value="1"/>
</dbReference>
<keyword evidence="5" id="KW-0677">Repeat</keyword>
<evidence type="ECO:0000256" key="2">
    <source>
        <dbReference type="ARBA" id="ARBA00010269"/>
    </source>
</evidence>
<dbReference type="InterPro" id="IPR012677">
    <property type="entry name" value="Nucleotide-bd_a/b_plait_sf"/>
</dbReference>
<dbReference type="PANTHER" id="PTHR23003">
    <property type="entry name" value="RNA RECOGNITION MOTIF RRM DOMAIN CONTAINING PROTEIN"/>
    <property type="match status" value="1"/>
</dbReference>
<comment type="subcellular location">
    <subcellularLocation>
        <location evidence="1">Nucleus</location>
    </subcellularLocation>
</comment>
<dbReference type="HOGENOM" id="CLU_012062_34_2_1"/>
<gene>
    <name evidence="12" type="ORF">TRIADDRAFT_23659</name>
</gene>
<evidence type="ECO:0000313" key="13">
    <source>
        <dbReference type="Proteomes" id="UP000009022"/>
    </source>
</evidence>
<feature type="domain" description="RRM" evidence="11">
    <location>
        <begin position="104"/>
        <end position="178"/>
    </location>
</feature>
<evidence type="ECO:0000256" key="9">
    <source>
        <dbReference type="PROSITE-ProRule" id="PRU00176"/>
    </source>
</evidence>
<dbReference type="eggNOG" id="KOG0106">
    <property type="taxonomic scope" value="Eukaryota"/>
</dbReference>
<dbReference type="CDD" id="cd12337">
    <property type="entry name" value="RRM1_SRSF4_like"/>
    <property type="match status" value="1"/>
</dbReference>
<dbReference type="GO" id="GO:0003729">
    <property type="term" value="F:mRNA binding"/>
    <property type="evidence" value="ECO:0000318"/>
    <property type="project" value="GO_Central"/>
</dbReference>
<sequence length="266" mass="31271">MTRVYVGRLSYRARERDVEHFFRGFGKIREVTLKNGFGFVEFDDPRDAEDAIYELNNRDLMGERVIVEFAKGTRYDDRRGAYPLITPSYLLFRPRFGRPRNTEWRLVINNLSSRATWRDIKDYMRQAGDVTFADAHKQLGEGRGVVDFATYDDMKDALKRLDGTELCGRKVRLTEDRRRSRSRSRSRSPRRRSASPRHRSRSRQRYSNSRSRSPRRHSRSRSPRRSYSPRRSPSPRKGGSRYSPRRSASRSPIQSASRSRSLSPDN</sequence>
<dbReference type="OrthoDB" id="1099063at2759"/>
<evidence type="ECO:0000313" key="12">
    <source>
        <dbReference type="EMBL" id="EDV26148.1"/>
    </source>
</evidence>
<protein>
    <recommendedName>
        <fullName evidence="11">RRM domain-containing protein</fullName>
    </recommendedName>
</protein>
<reference evidence="12 13" key="1">
    <citation type="journal article" date="2008" name="Nature">
        <title>The Trichoplax genome and the nature of placozoans.</title>
        <authorList>
            <person name="Srivastava M."/>
            <person name="Begovic E."/>
            <person name="Chapman J."/>
            <person name="Putnam N.H."/>
            <person name="Hellsten U."/>
            <person name="Kawashima T."/>
            <person name="Kuo A."/>
            <person name="Mitros T."/>
            <person name="Salamov A."/>
            <person name="Carpenter M.L."/>
            <person name="Signorovitch A.Y."/>
            <person name="Moreno M.A."/>
            <person name="Kamm K."/>
            <person name="Grimwood J."/>
            <person name="Schmutz J."/>
            <person name="Shapiro H."/>
            <person name="Grigoriev I.V."/>
            <person name="Buss L.W."/>
            <person name="Schierwater B."/>
            <person name="Dellaporta S.L."/>
            <person name="Rokhsar D.S."/>
        </authorList>
    </citation>
    <scope>NUCLEOTIDE SEQUENCE [LARGE SCALE GENOMIC DNA]</scope>
    <source>
        <strain evidence="12 13">Grell-BS-1999</strain>
    </source>
</reference>
<dbReference type="PANTHER" id="PTHR23003:SF51">
    <property type="entry name" value="SERINE-ARGININE PROTEIN 55"/>
    <property type="match status" value="1"/>
</dbReference>
<dbReference type="EMBL" id="DS985244">
    <property type="protein sequence ID" value="EDV26148.1"/>
    <property type="molecule type" value="Genomic_DNA"/>
</dbReference>
<feature type="compositionally biased region" description="Low complexity" evidence="10">
    <location>
        <begin position="229"/>
        <end position="242"/>
    </location>
</feature>
<keyword evidence="6 9" id="KW-0694">RNA-binding</keyword>
<keyword evidence="4" id="KW-0507">mRNA processing</keyword>
<dbReference type="Gene3D" id="3.30.70.330">
    <property type="match status" value="2"/>
</dbReference>
<dbReference type="InterPro" id="IPR050374">
    <property type="entry name" value="RRT5_SRSF_SR"/>
</dbReference>
<dbReference type="RefSeq" id="XP_002112181.1">
    <property type="nucleotide sequence ID" value="XM_002112145.1"/>
</dbReference>
<proteinExistence type="inferred from homology"/>
<evidence type="ECO:0000256" key="8">
    <source>
        <dbReference type="ARBA" id="ARBA00023242"/>
    </source>
</evidence>
<dbReference type="GO" id="GO:0016607">
    <property type="term" value="C:nuclear speck"/>
    <property type="evidence" value="ECO:0000318"/>
    <property type="project" value="GO_Central"/>
</dbReference>
<dbReference type="CTD" id="6752897"/>
<evidence type="ECO:0000256" key="3">
    <source>
        <dbReference type="ARBA" id="ARBA00022553"/>
    </source>
</evidence>
<dbReference type="SMART" id="SM00360">
    <property type="entry name" value="RRM"/>
    <property type="match status" value="2"/>
</dbReference>
<evidence type="ECO:0000256" key="10">
    <source>
        <dbReference type="SAM" id="MobiDB-lite"/>
    </source>
</evidence>
<keyword evidence="7" id="KW-0508">mRNA splicing</keyword>
<dbReference type="PROSITE" id="PS50102">
    <property type="entry name" value="RRM"/>
    <property type="match status" value="2"/>
</dbReference>
<accession>B3RTL0</accession>
<feature type="domain" description="RRM" evidence="11">
    <location>
        <begin position="2"/>
        <end position="72"/>
    </location>
</feature>
<dbReference type="InParanoid" id="B3RTL0"/>
<keyword evidence="8" id="KW-0539">Nucleus</keyword>
<dbReference type="STRING" id="10228.B3RTL0"/>
<keyword evidence="13" id="KW-1185">Reference proteome</keyword>
<dbReference type="PhylomeDB" id="B3RTL0"/>
<name>B3RTL0_TRIAD</name>
<dbReference type="InterPro" id="IPR000504">
    <property type="entry name" value="RRM_dom"/>
</dbReference>
<organism evidence="12 13">
    <name type="scientific">Trichoplax adhaerens</name>
    <name type="common">Trichoplax reptans</name>
    <dbReference type="NCBI Taxonomy" id="10228"/>
    <lineage>
        <taxon>Eukaryota</taxon>
        <taxon>Metazoa</taxon>
        <taxon>Placozoa</taxon>
        <taxon>Uniplacotomia</taxon>
        <taxon>Trichoplacea</taxon>
        <taxon>Trichoplacidae</taxon>
        <taxon>Trichoplax</taxon>
    </lineage>
</organism>
<evidence type="ECO:0000256" key="1">
    <source>
        <dbReference type="ARBA" id="ARBA00004123"/>
    </source>
</evidence>
<dbReference type="GO" id="GO:0000381">
    <property type="term" value="P:regulation of alternative mRNA splicing, via spliceosome"/>
    <property type="evidence" value="ECO:0000318"/>
    <property type="project" value="GO_Central"/>
</dbReference>
<feature type="region of interest" description="Disordered" evidence="10">
    <location>
        <begin position="172"/>
        <end position="266"/>
    </location>
</feature>
<comment type="similarity">
    <text evidence="2">Belongs to the splicing factor SR family.</text>
</comment>
<dbReference type="InterPro" id="IPR035979">
    <property type="entry name" value="RBD_domain_sf"/>
</dbReference>
<dbReference type="Pfam" id="PF00076">
    <property type="entry name" value="RRM_1"/>
    <property type="match status" value="2"/>
</dbReference>
<dbReference type="Proteomes" id="UP000009022">
    <property type="component" value="Unassembled WGS sequence"/>
</dbReference>
<feature type="compositionally biased region" description="Basic residues" evidence="10">
    <location>
        <begin position="179"/>
        <end position="204"/>
    </location>
</feature>
<dbReference type="AlphaFoldDB" id="B3RTL0"/>
<evidence type="ECO:0000259" key="11">
    <source>
        <dbReference type="PROSITE" id="PS50102"/>
    </source>
</evidence>
<evidence type="ECO:0000256" key="6">
    <source>
        <dbReference type="ARBA" id="ARBA00022884"/>
    </source>
</evidence>
<dbReference type="GO" id="GO:0008380">
    <property type="term" value="P:RNA splicing"/>
    <property type="evidence" value="ECO:0007669"/>
    <property type="project" value="UniProtKB-KW"/>
</dbReference>
<dbReference type="KEGG" id="tad:TRIADDRAFT_23659"/>
<dbReference type="OMA" id="WARSCPN"/>
<evidence type="ECO:0000256" key="7">
    <source>
        <dbReference type="ARBA" id="ARBA00023187"/>
    </source>
</evidence>
<feature type="compositionally biased region" description="Basic residues" evidence="10">
    <location>
        <begin position="212"/>
        <end position="228"/>
    </location>
</feature>
<dbReference type="FunFam" id="3.30.70.330:FF:001067">
    <property type="entry name" value="Serine/arginine-rich splicing factor 4"/>
    <property type="match status" value="1"/>
</dbReference>
<evidence type="ECO:0000256" key="4">
    <source>
        <dbReference type="ARBA" id="ARBA00022664"/>
    </source>
</evidence>
<dbReference type="FunCoup" id="B3RTL0">
    <property type="interactions" value="2392"/>
</dbReference>
<dbReference type="GO" id="GO:0006397">
    <property type="term" value="P:mRNA processing"/>
    <property type="evidence" value="ECO:0007669"/>
    <property type="project" value="UniProtKB-KW"/>
</dbReference>
<feature type="compositionally biased region" description="Low complexity" evidence="10">
    <location>
        <begin position="249"/>
        <end position="266"/>
    </location>
</feature>
<keyword evidence="3" id="KW-0597">Phosphoprotein</keyword>
<evidence type="ECO:0000256" key="5">
    <source>
        <dbReference type="ARBA" id="ARBA00022737"/>
    </source>
</evidence>
<dbReference type="GeneID" id="6752897"/>